<dbReference type="InterPro" id="IPR036852">
    <property type="entry name" value="Peptidase_S8/S53_dom_sf"/>
</dbReference>
<evidence type="ECO:0000259" key="10">
    <source>
        <dbReference type="Pfam" id="PF05922"/>
    </source>
</evidence>
<dbReference type="Gene3D" id="3.50.30.30">
    <property type="match status" value="1"/>
</dbReference>
<feature type="domain" description="PA" evidence="9">
    <location>
        <begin position="401"/>
        <end position="444"/>
    </location>
</feature>
<reference evidence="12" key="1">
    <citation type="journal article" date="2022" name="Front. Genet.">
        <title>Chromosome-Scale Assembly of the Dendrobium nobile Genome Provides Insights Into the Molecular Mechanism of the Biosynthesis of the Medicinal Active Ingredient of Dendrobium.</title>
        <authorList>
            <person name="Xu Q."/>
            <person name="Niu S.-C."/>
            <person name="Li K.-L."/>
            <person name="Zheng P.-J."/>
            <person name="Zhang X.-J."/>
            <person name="Jia Y."/>
            <person name="Liu Y."/>
            <person name="Niu Y.-X."/>
            <person name="Yu L.-H."/>
            <person name="Chen D.-F."/>
            <person name="Zhang G.-Q."/>
        </authorList>
    </citation>
    <scope>NUCLEOTIDE SEQUENCE</scope>
    <source>
        <tissue evidence="12">Leaf</tissue>
    </source>
</reference>
<dbReference type="PRINTS" id="PR00723">
    <property type="entry name" value="SUBTILISIN"/>
</dbReference>
<dbReference type="InterPro" id="IPR010259">
    <property type="entry name" value="S8pro/Inhibitor_I9"/>
</dbReference>
<dbReference type="CDD" id="cd04852">
    <property type="entry name" value="Peptidases_S8_3"/>
    <property type="match status" value="1"/>
</dbReference>
<dbReference type="Pfam" id="PF17766">
    <property type="entry name" value="fn3_6"/>
    <property type="match status" value="1"/>
</dbReference>
<dbReference type="InterPro" id="IPR041469">
    <property type="entry name" value="Subtilisin-like_FN3"/>
</dbReference>
<evidence type="ECO:0008006" key="14">
    <source>
        <dbReference type="Google" id="ProtNLM"/>
    </source>
</evidence>
<dbReference type="Pfam" id="PF00082">
    <property type="entry name" value="Peptidase_S8"/>
    <property type="match status" value="1"/>
</dbReference>
<dbReference type="InterPro" id="IPR000209">
    <property type="entry name" value="Peptidase_S8/S53_dom"/>
</dbReference>
<accession>A0A8T3AL54</accession>
<dbReference type="GO" id="GO:0006508">
    <property type="term" value="P:proteolysis"/>
    <property type="evidence" value="ECO:0007669"/>
    <property type="project" value="UniProtKB-KW"/>
</dbReference>
<dbReference type="GO" id="GO:0004252">
    <property type="term" value="F:serine-type endopeptidase activity"/>
    <property type="evidence" value="ECO:0007669"/>
    <property type="project" value="UniProtKB-UniRule"/>
</dbReference>
<dbReference type="InterPro" id="IPR045051">
    <property type="entry name" value="SBT"/>
</dbReference>
<protein>
    <recommendedName>
        <fullName evidence="14">Subtilisin-like protease SBT5.6</fullName>
    </recommendedName>
</protein>
<evidence type="ECO:0000313" key="12">
    <source>
        <dbReference type="EMBL" id="KAI0496973.1"/>
    </source>
</evidence>
<gene>
    <name evidence="12" type="ORF">KFK09_023299</name>
</gene>
<dbReference type="Gene3D" id="2.60.40.2310">
    <property type="match status" value="1"/>
</dbReference>
<evidence type="ECO:0000256" key="6">
    <source>
        <dbReference type="PIRSR" id="PIRSR615500-1"/>
    </source>
</evidence>
<name>A0A8T3AL54_DENNO</name>
<dbReference type="EMBL" id="JAGYWB010000016">
    <property type="protein sequence ID" value="KAI0496973.1"/>
    <property type="molecule type" value="Genomic_DNA"/>
</dbReference>
<keyword evidence="3" id="KW-0732">Signal</keyword>
<keyword evidence="4 7" id="KW-0378">Hydrolase</keyword>
<feature type="domain" description="Subtilisin-like protease fibronectin type-III" evidence="11">
    <location>
        <begin position="661"/>
        <end position="763"/>
    </location>
</feature>
<dbReference type="InterPro" id="IPR015500">
    <property type="entry name" value="Peptidase_S8_subtilisin-rel"/>
</dbReference>
<evidence type="ECO:0000256" key="4">
    <source>
        <dbReference type="ARBA" id="ARBA00022801"/>
    </source>
</evidence>
<keyword evidence="13" id="KW-1185">Reference proteome</keyword>
<dbReference type="InterPro" id="IPR003137">
    <property type="entry name" value="PA_domain"/>
</dbReference>
<feature type="domain" description="Peptidase S8/S53" evidence="8">
    <location>
        <begin position="127"/>
        <end position="601"/>
    </location>
</feature>
<feature type="active site" description="Charge relay system" evidence="6 7">
    <location>
        <position position="554"/>
    </location>
</feature>
<dbReference type="SUPFAM" id="SSF52743">
    <property type="entry name" value="Subtilisin-like"/>
    <property type="match status" value="1"/>
</dbReference>
<evidence type="ECO:0000256" key="5">
    <source>
        <dbReference type="ARBA" id="ARBA00022825"/>
    </source>
</evidence>
<evidence type="ECO:0000259" key="9">
    <source>
        <dbReference type="Pfam" id="PF02225"/>
    </source>
</evidence>
<dbReference type="PANTHER" id="PTHR10795">
    <property type="entry name" value="PROPROTEIN CONVERTASE SUBTILISIN/KEXIN"/>
    <property type="match status" value="1"/>
</dbReference>
<dbReference type="Gene3D" id="3.40.50.200">
    <property type="entry name" value="Peptidase S8/S53 domain"/>
    <property type="match status" value="1"/>
</dbReference>
<evidence type="ECO:0000259" key="11">
    <source>
        <dbReference type="Pfam" id="PF17766"/>
    </source>
</evidence>
<dbReference type="Pfam" id="PF02225">
    <property type="entry name" value="PA"/>
    <property type="match status" value="1"/>
</dbReference>
<dbReference type="FunFam" id="3.40.50.200:FF:000006">
    <property type="entry name" value="Subtilisin-like protease SBT1.5"/>
    <property type="match status" value="1"/>
</dbReference>
<evidence type="ECO:0000256" key="2">
    <source>
        <dbReference type="ARBA" id="ARBA00022670"/>
    </source>
</evidence>
<dbReference type="InterPro" id="IPR034197">
    <property type="entry name" value="Peptidases_S8_3"/>
</dbReference>
<evidence type="ECO:0000256" key="1">
    <source>
        <dbReference type="ARBA" id="ARBA00011073"/>
    </source>
</evidence>
<dbReference type="PROSITE" id="PS00138">
    <property type="entry name" value="SUBTILASE_SER"/>
    <property type="match status" value="1"/>
</dbReference>
<dbReference type="Proteomes" id="UP000829196">
    <property type="component" value="Unassembled WGS sequence"/>
</dbReference>
<feature type="active site" description="Charge relay system" evidence="6 7">
    <location>
        <position position="136"/>
    </location>
</feature>
<feature type="active site" description="Charge relay system" evidence="6 7">
    <location>
        <position position="209"/>
    </location>
</feature>
<evidence type="ECO:0000259" key="8">
    <source>
        <dbReference type="Pfam" id="PF00082"/>
    </source>
</evidence>
<dbReference type="Gene3D" id="3.30.70.80">
    <property type="entry name" value="Peptidase S8 propeptide/proteinase inhibitor I9"/>
    <property type="match status" value="1"/>
</dbReference>
<comment type="caution">
    <text evidence="12">The sequence shown here is derived from an EMBL/GenBank/DDBJ whole genome shotgun (WGS) entry which is preliminary data.</text>
</comment>
<dbReference type="FunFam" id="3.50.30.30:FF:000005">
    <property type="entry name" value="subtilisin-like protease SBT1.5"/>
    <property type="match status" value="1"/>
</dbReference>
<dbReference type="SMR" id="A0A8T3AL54"/>
<dbReference type="CDD" id="cd02120">
    <property type="entry name" value="PA_subtilisin_like"/>
    <property type="match status" value="1"/>
</dbReference>
<organism evidence="12 13">
    <name type="scientific">Dendrobium nobile</name>
    <name type="common">Orchid</name>
    <dbReference type="NCBI Taxonomy" id="94219"/>
    <lineage>
        <taxon>Eukaryota</taxon>
        <taxon>Viridiplantae</taxon>
        <taxon>Streptophyta</taxon>
        <taxon>Embryophyta</taxon>
        <taxon>Tracheophyta</taxon>
        <taxon>Spermatophyta</taxon>
        <taxon>Magnoliopsida</taxon>
        <taxon>Liliopsida</taxon>
        <taxon>Asparagales</taxon>
        <taxon>Orchidaceae</taxon>
        <taxon>Epidendroideae</taxon>
        <taxon>Malaxideae</taxon>
        <taxon>Dendrobiinae</taxon>
        <taxon>Dendrobium</taxon>
    </lineage>
</organism>
<dbReference type="AlphaFoldDB" id="A0A8T3AL54"/>
<evidence type="ECO:0000313" key="13">
    <source>
        <dbReference type="Proteomes" id="UP000829196"/>
    </source>
</evidence>
<comment type="similarity">
    <text evidence="1 7">Belongs to the peptidase S8 family.</text>
</comment>
<dbReference type="InterPro" id="IPR023828">
    <property type="entry name" value="Peptidase_S8_Ser-AS"/>
</dbReference>
<evidence type="ECO:0000256" key="3">
    <source>
        <dbReference type="ARBA" id="ARBA00022729"/>
    </source>
</evidence>
<dbReference type="Pfam" id="PF05922">
    <property type="entry name" value="Inhibitor_I9"/>
    <property type="match status" value="1"/>
</dbReference>
<dbReference type="FunFam" id="3.30.70.80:FF:000002">
    <property type="entry name" value="Subtilisin-like protease SBT5.3"/>
    <property type="match status" value="1"/>
</dbReference>
<feature type="domain" description="Inhibitor I9" evidence="10">
    <location>
        <begin position="17"/>
        <end position="91"/>
    </location>
</feature>
<dbReference type="OrthoDB" id="206201at2759"/>
<keyword evidence="2 7" id="KW-0645">Protease</keyword>
<dbReference type="PROSITE" id="PS51892">
    <property type="entry name" value="SUBTILASE"/>
    <property type="match status" value="1"/>
</dbReference>
<proteinExistence type="inferred from homology"/>
<keyword evidence="5 7" id="KW-0720">Serine protease</keyword>
<sequence length="766" mass="81612">MFSLLHSAFCNDQQSKVFIVYLGEHSGKSTAEQIQNHHHSFLLSIKESDESARQSLLYSYKNSINGFAATLSEQEAAKISEMEGVVSVFPSEGKSSLHTTRSWDFMETLEGFNGHAKDFIAQNASYGDNIIIGMLDSGIWPESKSFSDEGMGPVSKLWKGVCEEGEAFNSSNCNRKIIGARYYLKGYESYYGELNASYAYRSPRDHDGHGTHTSSIAAGRPVSASFLGSFAGGTARGGASLARLAIYKVCWPIPGPNPNLQNTCFDADMLAAIDDAVADGVDILSISIGATGKPPRYAADPIALGTLHAVKSGVVAICSAGNSGPEAATVVILAPWVITVAASSIDRQFDAPVVLGNGVVIMGQSLSPYNEKMRKAYALVYAGDVELSNTPKTISGQCLPNSLAREKAEGKVVLCLTGTGYWVAKGMEVKRAGGAAMIIGDGEAKDNSFPLVAYVLPASAVLWRQALQIREYIASDRNPTVVLGRSRTVVGLTGAPALAPFSSRGPNSVESNILKPDITAPGLLILAAWSEASSPTKFDEDPRIVKYNLYSGTSMACPHASATAALLKSVHPQWTSAAIRSAIITTATVNNVHGEPMVDEAGGMAGPMAVGSGHLRPNHAVNPGLIYDATYTDYLLFMCASTNKEIDPSFPCPKRPSSSSDLNHPSVAVTVSSNGSSTIAINRVVTNVGRQPARYEVSIVEPLGFSVKVQPKILQFKMQGEKKKFQITISAKSTVAGIRKVPFVSGSFTWYDGIHYVRSPIIVNVA</sequence>
<dbReference type="InterPro" id="IPR037045">
    <property type="entry name" value="S8pro/Inhibitor_I9_sf"/>
</dbReference>
<evidence type="ECO:0000256" key="7">
    <source>
        <dbReference type="PROSITE-ProRule" id="PRU01240"/>
    </source>
</evidence>